<feature type="transmembrane region" description="Helical" evidence="7">
    <location>
        <begin position="315"/>
        <end position="335"/>
    </location>
</feature>
<sequence>MSTRKGVFNTLIGVVMTIIISVFQFTFLFVINTQYQGEFVGLIRVIVSFLAYLSLTEGGLGLITMFSLYRPLQNGDYETVNDIVNTTRKNYQRTGKIYLVIVISIAFLVALVNGLVPGILGSFSADIAYWELAIVILCLASKELIFFYFSGAYQNLIQSDQKGYLNRLVFIFSEIIMYIFLISLFLVPNIPFFVPFFAYLICGIIKTVVTFIIIKIEYPWLQHKKWIKQKRLLKQSWWVALSRLPELVVSNIDVILVTIFLSLSFTTIYSYYLIIAATIRSIAMILISSFREVLGYWIAKSGRIRWSTYTRFEMYAYMVAGFCFICQFIISQYLISSIYGTQYLNASNQENSRIFFDFFLSSPTFILFLSLKNAVEVATEPGKVIVNATVKHKETIWGSYIQALIILVLGISLGWSLSATGHRDWALYMIMFSVFIGWVYRLISIWVYVWKNLTYNSDLRYIVQNSLILILPMLVAVLFNFLYLFNAYPPVNNIKQPKLTLSIAGYTLLGSIGLVLLLAMIINFKHFWLIFDMKKFFKSLFKSKKTDKKKYDKEWQDLFNDMPPPSQMNNFSNTFDLTSTYQVNRNNIDDLLEQELIKKQKLSSKKTSEQEKPKVGIYKIRG</sequence>
<feature type="region of interest" description="Disordered" evidence="6">
    <location>
        <begin position="601"/>
        <end position="622"/>
    </location>
</feature>
<feature type="transmembrane region" description="Helical" evidence="7">
    <location>
        <begin position="97"/>
        <end position="121"/>
    </location>
</feature>
<feature type="transmembrane region" description="Helical" evidence="7">
    <location>
        <begin position="355"/>
        <end position="375"/>
    </location>
</feature>
<feature type="transmembrane region" description="Helical" evidence="7">
    <location>
        <begin position="7"/>
        <end position="31"/>
    </location>
</feature>
<feature type="transmembrane region" description="Helical" evidence="7">
    <location>
        <begin position="169"/>
        <end position="190"/>
    </location>
</feature>
<evidence type="ECO:0000256" key="6">
    <source>
        <dbReference type="SAM" id="MobiDB-lite"/>
    </source>
</evidence>
<accession>A0A846U8F5</accession>
<dbReference type="EMBL" id="JAAVVK010000001">
    <property type="protein sequence ID" value="NKE38173.1"/>
    <property type="molecule type" value="Genomic_DNA"/>
</dbReference>
<dbReference type="RefSeq" id="WP_168104651.1">
    <property type="nucleotide sequence ID" value="NZ_CP051215.1"/>
</dbReference>
<name>A0A846U8F5_9MOLU</name>
<dbReference type="InterPro" id="IPR050833">
    <property type="entry name" value="Poly_Biosynth_Transport"/>
</dbReference>
<dbReference type="PANTHER" id="PTHR30250">
    <property type="entry name" value="PST FAMILY PREDICTED COLANIC ACID TRANSPORTER"/>
    <property type="match status" value="1"/>
</dbReference>
<keyword evidence="5 7" id="KW-0472">Membrane</keyword>
<keyword evidence="2" id="KW-1003">Cell membrane</keyword>
<evidence type="ECO:0008006" key="10">
    <source>
        <dbReference type="Google" id="ProtNLM"/>
    </source>
</evidence>
<dbReference type="Proteomes" id="UP000584587">
    <property type="component" value="Unassembled WGS sequence"/>
</dbReference>
<feature type="transmembrane region" description="Helical" evidence="7">
    <location>
        <begin position="396"/>
        <end position="419"/>
    </location>
</feature>
<feature type="transmembrane region" description="Helical" evidence="7">
    <location>
        <begin position="425"/>
        <end position="449"/>
    </location>
</feature>
<evidence type="ECO:0000256" key="3">
    <source>
        <dbReference type="ARBA" id="ARBA00022692"/>
    </source>
</evidence>
<reference evidence="8 9" key="1">
    <citation type="submission" date="2020-04" db="EMBL/GenBank/DDBJ databases">
        <title>Complete genome sequence of Spiroplasma platyhelix ATCC 51748, an insect isolate.</title>
        <authorList>
            <person name="Green E.A."/>
            <person name="Klassen J.L."/>
        </authorList>
    </citation>
    <scope>NUCLEOTIDE SEQUENCE [LARGE SCALE GENOMIC DNA]</scope>
    <source>
        <strain evidence="8 9">PALS-1</strain>
    </source>
</reference>
<evidence type="ECO:0000256" key="1">
    <source>
        <dbReference type="ARBA" id="ARBA00004651"/>
    </source>
</evidence>
<feature type="transmembrane region" description="Helical" evidence="7">
    <location>
        <begin position="43"/>
        <end position="69"/>
    </location>
</feature>
<feature type="transmembrane region" description="Helical" evidence="7">
    <location>
        <begin position="503"/>
        <end position="524"/>
    </location>
</feature>
<evidence type="ECO:0000256" key="2">
    <source>
        <dbReference type="ARBA" id="ARBA00022475"/>
    </source>
</evidence>
<comment type="caution">
    <text evidence="8">The sequence shown here is derived from an EMBL/GenBank/DDBJ whole genome shotgun (WGS) entry which is preliminary data.</text>
</comment>
<evidence type="ECO:0000313" key="8">
    <source>
        <dbReference type="EMBL" id="NKE38173.1"/>
    </source>
</evidence>
<feature type="transmembrane region" description="Helical" evidence="7">
    <location>
        <begin position="269"/>
        <end position="294"/>
    </location>
</feature>
<feature type="transmembrane region" description="Helical" evidence="7">
    <location>
        <begin position="196"/>
        <end position="216"/>
    </location>
</feature>
<protein>
    <recommendedName>
        <fullName evidence="10">Polysaccharide biosynthesis protein</fullName>
    </recommendedName>
</protein>
<keyword evidence="4 7" id="KW-1133">Transmembrane helix</keyword>
<feature type="transmembrane region" description="Helical" evidence="7">
    <location>
        <begin position="461"/>
        <end position="483"/>
    </location>
</feature>
<dbReference type="PANTHER" id="PTHR30250:SF26">
    <property type="entry name" value="PSMA PROTEIN"/>
    <property type="match status" value="1"/>
</dbReference>
<gene>
    <name evidence="8" type="ORF">HER12_00165</name>
</gene>
<evidence type="ECO:0000256" key="5">
    <source>
        <dbReference type="ARBA" id="ARBA00023136"/>
    </source>
</evidence>
<dbReference type="GO" id="GO:0005886">
    <property type="term" value="C:plasma membrane"/>
    <property type="evidence" value="ECO:0007669"/>
    <property type="project" value="UniProtKB-SubCell"/>
</dbReference>
<evidence type="ECO:0000256" key="7">
    <source>
        <dbReference type="SAM" id="Phobius"/>
    </source>
</evidence>
<keyword evidence="3 7" id="KW-0812">Transmembrane</keyword>
<proteinExistence type="predicted"/>
<comment type="subcellular location">
    <subcellularLocation>
        <location evidence="1">Cell membrane</location>
        <topology evidence="1">Multi-pass membrane protein</topology>
    </subcellularLocation>
</comment>
<evidence type="ECO:0000313" key="9">
    <source>
        <dbReference type="Proteomes" id="UP000584587"/>
    </source>
</evidence>
<organism evidence="8 9">
    <name type="scientific">Spiroplasma platyhelix PALS-1</name>
    <dbReference type="NCBI Taxonomy" id="1276218"/>
    <lineage>
        <taxon>Bacteria</taxon>
        <taxon>Bacillati</taxon>
        <taxon>Mycoplasmatota</taxon>
        <taxon>Mollicutes</taxon>
        <taxon>Entomoplasmatales</taxon>
        <taxon>Spiroplasmataceae</taxon>
        <taxon>Spiroplasma</taxon>
    </lineage>
</organism>
<feature type="transmembrane region" description="Helical" evidence="7">
    <location>
        <begin position="127"/>
        <end position="149"/>
    </location>
</feature>
<keyword evidence="9" id="KW-1185">Reference proteome</keyword>
<evidence type="ECO:0000256" key="4">
    <source>
        <dbReference type="ARBA" id="ARBA00022989"/>
    </source>
</evidence>
<dbReference type="AlphaFoldDB" id="A0A846U8F5"/>
<feature type="transmembrane region" description="Helical" evidence="7">
    <location>
        <begin position="237"/>
        <end position="263"/>
    </location>
</feature>